<sequence length="91" mass="10156">MPAVVLQFFQPIPNYSIHFFIPSLSMIFLDAISHPRPKASLGHGSISADKIPQPRAEINIEAEAEPSPHKSLTAPLFLRDEEEKNNFLSCN</sequence>
<gene>
    <name evidence="1" type="ORF">JTE90_002562</name>
</gene>
<evidence type="ECO:0000313" key="1">
    <source>
        <dbReference type="EMBL" id="KAG8189999.1"/>
    </source>
</evidence>
<name>A0AAV6V2D1_9ARAC</name>
<dbReference type="AlphaFoldDB" id="A0AAV6V2D1"/>
<accession>A0AAV6V2D1</accession>
<dbReference type="Proteomes" id="UP000827092">
    <property type="component" value="Unassembled WGS sequence"/>
</dbReference>
<reference evidence="1 2" key="1">
    <citation type="journal article" date="2022" name="Nat. Ecol. Evol.">
        <title>A masculinizing supergene underlies an exaggerated male reproductive morph in a spider.</title>
        <authorList>
            <person name="Hendrickx F."/>
            <person name="De Corte Z."/>
            <person name="Sonet G."/>
            <person name="Van Belleghem S.M."/>
            <person name="Kostlbacher S."/>
            <person name="Vangestel C."/>
        </authorList>
    </citation>
    <scope>NUCLEOTIDE SEQUENCE [LARGE SCALE GENOMIC DNA]</scope>
    <source>
        <strain evidence="1">W744_W776</strain>
    </source>
</reference>
<evidence type="ECO:0000313" key="2">
    <source>
        <dbReference type="Proteomes" id="UP000827092"/>
    </source>
</evidence>
<keyword evidence="2" id="KW-1185">Reference proteome</keyword>
<comment type="caution">
    <text evidence="1">The sequence shown here is derived from an EMBL/GenBank/DDBJ whole genome shotgun (WGS) entry which is preliminary data.</text>
</comment>
<organism evidence="1 2">
    <name type="scientific">Oedothorax gibbosus</name>
    <dbReference type="NCBI Taxonomy" id="931172"/>
    <lineage>
        <taxon>Eukaryota</taxon>
        <taxon>Metazoa</taxon>
        <taxon>Ecdysozoa</taxon>
        <taxon>Arthropoda</taxon>
        <taxon>Chelicerata</taxon>
        <taxon>Arachnida</taxon>
        <taxon>Araneae</taxon>
        <taxon>Araneomorphae</taxon>
        <taxon>Entelegynae</taxon>
        <taxon>Araneoidea</taxon>
        <taxon>Linyphiidae</taxon>
        <taxon>Erigoninae</taxon>
        <taxon>Oedothorax</taxon>
    </lineage>
</organism>
<proteinExistence type="predicted"/>
<dbReference type="EMBL" id="JAFNEN010000197">
    <property type="protein sequence ID" value="KAG8189999.1"/>
    <property type="molecule type" value="Genomic_DNA"/>
</dbReference>
<protein>
    <submittedName>
        <fullName evidence="1">Uncharacterized protein</fullName>
    </submittedName>
</protein>